<dbReference type="AlphaFoldDB" id="A0A0E9UCB7"/>
<evidence type="ECO:0000313" key="1">
    <source>
        <dbReference type="EMBL" id="JAH63367.1"/>
    </source>
</evidence>
<name>A0A0E9UCB7_ANGAN</name>
<organism evidence="1">
    <name type="scientific">Anguilla anguilla</name>
    <name type="common">European freshwater eel</name>
    <name type="synonym">Muraena anguilla</name>
    <dbReference type="NCBI Taxonomy" id="7936"/>
    <lineage>
        <taxon>Eukaryota</taxon>
        <taxon>Metazoa</taxon>
        <taxon>Chordata</taxon>
        <taxon>Craniata</taxon>
        <taxon>Vertebrata</taxon>
        <taxon>Euteleostomi</taxon>
        <taxon>Actinopterygii</taxon>
        <taxon>Neopterygii</taxon>
        <taxon>Teleostei</taxon>
        <taxon>Anguilliformes</taxon>
        <taxon>Anguillidae</taxon>
        <taxon>Anguilla</taxon>
    </lineage>
</organism>
<proteinExistence type="predicted"/>
<dbReference type="EMBL" id="GBXM01045210">
    <property type="protein sequence ID" value="JAH63367.1"/>
    <property type="molecule type" value="Transcribed_RNA"/>
</dbReference>
<reference evidence="1" key="1">
    <citation type="submission" date="2014-11" db="EMBL/GenBank/DDBJ databases">
        <authorList>
            <person name="Amaro Gonzalez C."/>
        </authorList>
    </citation>
    <scope>NUCLEOTIDE SEQUENCE</scope>
</reference>
<reference evidence="1" key="2">
    <citation type="journal article" date="2015" name="Fish Shellfish Immunol.">
        <title>Early steps in the European eel (Anguilla anguilla)-Vibrio vulnificus interaction in the gills: Role of the RtxA13 toxin.</title>
        <authorList>
            <person name="Callol A."/>
            <person name="Pajuelo D."/>
            <person name="Ebbesson L."/>
            <person name="Teles M."/>
            <person name="MacKenzie S."/>
            <person name="Amaro C."/>
        </authorList>
    </citation>
    <scope>NUCLEOTIDE SEQUENCE</scope>
</reference>
<sequence length="53" mass="6342">MSLFCHSKIYVFLYNNYPFPPRPKIPMAPTDSTFQWLSFQKVVTMESHRPPHE</sequence>
<protein>
    <submittedName>
        <fullName evidence="1">Uncharacterized protein</fullName>
    </submittedName>
</protein>
<accession>A0A0E9UCB7</accession>